<keyword evidence="3" id="KW-0520">NAD</keyword>
<dbReference type="SUPFAM" id="SSF53720">
    <property type="entry name" value="ALDH-like"/>
    <property type="match status" value="1"/>
</dbReference>
<organism evidence="9 10">
    <name type="scientific">Mobilitalea sibirica</name>
    <dbReference type="NCBI Taxonomy" id="1462919"/>
    <lineage>
        <taxon>Bacteria</taxon>
        <taxon>Bacillati</taxon>
        <taxon>Bacillota</taxon>
        <taxon>Clostridia</taxon>
        <taxon>Lachnospirales</taxon>
        <taxon>Lachnospiraceae</taxon>
        <taxon>Mobilitalea</taxon>
    </lineage>
</organism>
<protein>
    <recommendedName>
        <fullName evidence="4">Aldehyde dehydrogenase</fullName>
    </recommendedName>
</protein>
<dbReference type="EMBL" id="JAEAGR010000001">
    <property type="protein sequence ID" value="MBH1939511.1"/>
    <property type="molecule type" value="Genomic_DNA"/>
</dbReference>
<evidence type="ECO:0000256" key="1">
    <source>
        <dbReference type="ARBA" id="ARBA00009986"/>
    </source>
</evidence>
<dbReference type="PANTHER" id="PTHR43570:SF16">
    <property type="entry name" value="ALDEHYDE DEHYDROGENASE TYPE III, ISOFORM Q"/>
    <property type="match status" value="1"/>
</dbReference>
<dbReference type="FunFam" id="3.40.309.10:FF:000003">
    <property type="entry name" value="Aldehyde dehydrogenase"/>
    <property type="match status" value="1"/>
</dbReference>
<evidence type="ECO:0000256" key="2">
    <source>
        <dbReference type="ARBA" id="ARBA00023002"/>
    </source>
</evidence>
<dbReference type="FunFam" id="3.40.605.10:FF:000004">
    <property type="entry name" value="Aldehyde dehydrogenase"/>
    <property type="match status" value="1"/>
</dbReference>
<name>A0A8J7H4L2_9FIRM</name>
<dbReference type="AlphaFoldDB" id="A0A8J7H4L2"/>
<dbReference type="GO" id="GO:0006081">
    <property type="term" value="P:aldehyde metabolic process"/>
    <property type="evidence" value="ECO:0007669"/>
    <property type="project" value="InterPro"/>
</dbReference>
<evidence type="ECO:0000313" key="10">
    <source>
        <dbReference type="Proteomes" id="UP000623269"/>
    </source>
</evidence>
<dbReference type="GO" id="GO:0005737">
    <property type="term" value="C:cytoplasm"/>
    <property type="evidence" value="ECO:0007669"/>
    <property type="project" value="TreeGrafter"/>
</dbReference>
<dbReference type="PROSITE" id="PS00687">
    <property type="entry name" value="ALDEHYDE_DEHYDR_GLU"/>
    <property type="match status" value="1"/>
</dbReference>
<dbReference type="InterPro" id="IPR016163">
    <property type="entry name" value="Ald_DH_C"/>
</dbReference>
<dbReference type="Pfam" id="PF00171">
    <property type="entry name" value="Aldedh"/>
    <property type="match status" value="1"/>
</dbReference>
<dbReference type="InterPro" id="IPR015590">
    <property type="entry name" value="Aldehyde_DH_dom"/>
</dbReference>
<evidence type="ECO:0000256" key="3">
    <source>
        <dbReference type="ARBA" id="ARBA00023027"/>
    </source>
</evidence>
<evidence type="ECO:0000256" key="7">
    <source>
        <dbReference type="RuleBase" id="RU003345"/>
    </source>
</evidence>
<dbReference type="InterPro" id="IPR012394">
    <property type="entry name" value="Aldehyde_DH_NAD(P)"/>
</dbReference>
<dbReference type="RefSeq" id="WP_197659729.1">
    <property type="nucleotide sequence ID" value="NZ_JAEAGR010000001.1"/>
</dbReference>
<dbReference type="PANTHER" id="PTHR43570">
    <property type="entry name" value="ALDEHYDE DEHYDROGENASE"/>
    <property type="match status" value="1"/>
</dbReference>
<accession>A0A8J7H4L2</accession>
<feature type="domain" description="Aldehyde dehydrogenase" evidence="8">
    <location>
        <begin position="21"/>
        <end position="428"/>
    </location>
</feature>
<keyword evidence="10" id="KW-1185">Reference proteome</keyword>
<dbReference type="InterPro" id="IPR016162">
    <property type="entry name" value="Ald_DH_N"/>
</dbReference>
<evidence type="ECO:0000256" key="5">
    <source>
        <dbReference type="PIRSR" id="PIRSR036492-1"/>
    </source>
</evidence>
<dbReference type="InterPro" id="IPR029510">
    <property type="entry name" value="Ald_DH_CS_GLU"/>
</dbReference>
<dbReference type="Gene3D" id="3.40.605.10">
    <property type="entry name" value="Aldehyde Dehydrogenase, Chain A, domain 1"/>
    <property type="match status" value="1"/>
</dbReference>
<evidence type="ECO:0000256" key="4">
    <source>
        <dbReference type="PIRNR" id="PIRNR036492"/>
    </source>
</evidence>
<reference evidence="9" key="1">
    <citation type="submission" date="2020-12" db="EMBL/GenBank/DDBJ databases">
        <title>M. sibirica DSM 26468T genome.</title>
        <authorList>
            <person name="Thieme N."/>
            <person name="Rettenmaier R."/>
            <person name="Zverlov V."/>
            <person name="Liebl W."/>
        </authorList>
    </citation>
    <scope>NUCLEOTIDE SEQUENCE</scope>
    <source>
        <strain evidence="9">DSM 26468</strain>
    </source>
</reference>
<comment type="caution">
    <text evidence="9">The sequence shown here is derived from an EMBL/GenBank/DDBJ whole genome shotgun (WGS) entry which is preliminary data.</text>
</comment>
<keyword evidence="2 4" id="KW-0560">Oxidoreductase</keyword>
<feature type="active site" evidence="5 6">
    <location>
        <position position="210"/>
    </location>
</feature>
<feature type="active site" evidence="5">
    <location>
        <position position="244"/>
    </location>
</feature>
<proteinExistence type="inferred from homology"/>
<dbReference type="Gene3D" id="3.40.309.10">
    <property type="entry name" value="Aldehyde Dehydrogenase, Chain A, domain 2"/>
    <property type="match status" value="1"/>
</dbReference>
<dbReference type="GO" id="GO:0004029">
    <property type="term" value="F:aldehyde dehydrogenase (NAD+) activity"/>
    <property type="evidence" value="ECO:0007669"/>
    <property type="project" value="TreeGrafter"/>
</dbReference>
<evidence type="ECO:0000259" key="8">
    <source>
        <dbReference type="Pfam" id="PF00171"/>
    </source>
</evidence>
<dbReference type="InterPro" id="IPR016161">
    <property type="entry name" value="Ald_DH/histidinol_DH"/>
</dbReference>
<sequence length="456" mass="51560">MNNIKSILEHQRNYFASGVTREVSFRKMQLRKLYQAIRNHEADILNALKQDLNKSDFEGYMTEIGMVYDELRFVINKLSRWAKPKRVRTPIAHFISSSKIYSEPYGVVLIIAPWNYPFQLAIEPLIGAIAAGNCAVVKPSNYSPNVSSVIDTILKEAFEASYVSVIQGGREANQNLLEERFDYIFFTGSVAVGKVVMEAAAKHLTPISLELGGKSPCIVDETANLELAAKRIVWGKYLNSGQTCVAPDYLLVHKSIKEELVSRMKKYITSFYGKEPHNNKEYPKIINEKHYRRLLGLVKDSHIVVGGRGNDLTHQIEPTMLDQVNWNSAVMGEEIFGPILPILEFEDLREVVVEINKHPKPLALYFFTNDKTHERYVLKHTSYGGGCINDTVVHLATSHMPFGGVGESGMGGYHGKASFDTFSHKKSVLKKSNLIDIPLRYPPYKNHLKLLKKIMK</sequence>
<dbReference type="Proteomes" id="UP000623269">
    <property type="component" value="Unassembled WGS sequence"/>
</dbReference>
<dbReference type="InterPro" id="IPR016160">
    <property type="entry name" value="Ald_DH_CS_CYS"/>
</dbReference>
<comment type="similarity">
    <text evidence="1 4 7">Belongs to the aldehyde dehydrogenase family.</text>
</comment>
<gene>
    <name evidence="9" type="ORF">I5677_01225</name>
</gene>
<dbReference type="PIRSF" id="PIRSF036492">
    <property type="entry name" value="ALDH"/>
    <property type="match status" value="1"/>
</dbReference>
<evidence type="ECO:0000313" key="9">
    <source>
        <dbReference type="EMBL" id="MBH1939511.1"/>
    </source>
</evidence>
<dbReference type="PROSITE" id="PS00070">
    <property type="entry name" value="ALDEHYDE_DEHYDR_CYS"/>
    <property type="match status" value="1"/>
</dbReference>
<dbReference type="CDD" id="cd07136">
    <property type="entry name" value="ALDH_YwdH-P39616"/>
    <property type="match status" value="1"/>
</dbReference>
<evidence type="ECO:0000256" key="6">
    <source>
        <dbReference type="PROSITE-ProRule" id="PRU10007"/>
    </source>
</evidence>